<proteinExistence type="predicted"/>
<name>A0A5D2CTV1_GOSDA</name>
<gene>
    <name evidence="1" type="ORF">ES288_D05G416100v1</name>
</gene>
<evidence type="ECO:0000313" key="2">
    <source>
        <dbReference type="Proteomes" id="UP000323506"/>
    </source>
</evidence>
<evidence type="ECO:0000313" key="1">
    <source>
        <dbReference type="EMBL" id="TYG71665.1"/>
    </source>
</evidence>
<dbReference type="Proteomes" id="UP000323506">
    <property type="component" value="Chromosome D05"/>
</dbReference>
<reference evidence="1 2" key="1">
    <citation type="submission" date="2019-06" db="EMBL/GenBank/DDBJ databases">
        <title>WGS assembly of Gossypium darwinii.</title>
        <authorList>
            <person name="Chen Z.J."/>
            <person name="Sreedasyam A."/>
            <person name="Ando A."/>
            <person name="Song Q."/>
            <person name="De L."/>
            <person name="Hulse-Kemp A."/>
            <person name="Ding M."/>
            <person name="Ye W."/>
            <person name="Kirkbride R."/>
            <person name="Jenkins J."/>
            <person name="Plott C."/>
            <person name="Lovell J."/>
            <person name="Lin Y.-M."/>
            <person name="Vaughn R."/>
            <person name="Liu B."/>
            <person name="Li W."/>
            <person name="Simpson S."/>
            <person name="Scheffler B."/>
            <person name="Saski C."/>
            <person name="Grover C."/>
            <person name="Hu G."/>
            <person name="Conover J."/>
            <person name="Carlson J."/>
            <person name="Shu S."/>
            <person name="Boston L."/>
            <person name="Williams M."/>
            <person name="Peterson D."/>
            <person name="Mcgee K."/>
            <person name="Jones D."/>
            <person name="Wendel J."/>
            <person name="Stelly D."/>
            <person name="Grimwood J."/>
            <person name="Schmutz J."/>
        </authorList>
    </citation>
    <scope>NUCLEOTIDE SEQUENCE [LARGE SCALE GENOMIC DNA]</scope>
    <source>
        <strain evidence="1">1808015.09</strain>
    </source>
</reference>
<dbReference type="AlphaFoldDB" id="A0A5D2CTV1"/>
<sequence length="84" mass="9734">MPSETKAQPNREQKWTITTSMKRCFTTRTTSRAHRVTSKVNLPRSSINVLDVLTHINVLVLHRTRKTMQKESIATPNRVLSRTF</sequence>
<accession>A0A5D2CTV1</accession>
<organism evidence="1 2">
    <name type="scientific">Gossypium darwinii</name>
    <name type="common">Darwin's cotton</name>
    <name type="synonym">Gossypium barbadense var. darwinii</name>
    <dbReference type="NCBI Taxonomy" id="34276"/>
    <lineage>
        <taxon>Eukaryota</taxon>
        <taxon>Viridiplantae</taxon>
        <taxon>Streptophyta</taxon>
        <taxon>Embryophyta</taxon>
        <taxon>Tracheophyta</taxon>
        <taxon>Spermatophyta</taxon>
        <taxon>Magnoliopsida</taxon>
        <taxon>eudicotyledons</taxon>
        <taxon>Gunneridae</taxon>
        <taxon>Pentapetalae</taxon>
        <taxon>rosids</taxon>
        <taxon>malvids</taxon>
        <taxon>Malvales</taxon>
        <taxon>Malvaceae</taxon>
        <taxon>Malvoideae</taxon>
        <taxon>Gossypium</taxon>
    </lineage>
</organism>
<dbReference type="EMBL" id="CM017705">
    <property type="protein sequence ID" value="TYG71665.1"/>
    <property type="molecule type" value="Genomic_DNA"/>
</dbReference>
<keyword evidence="2" id="KW-1185">Reference proteome</keyword>
<protein>
    <submittedName>
        <fullName evidence="1">Uncharacterized protein</fullName>
    </submittedName>
</protein>